<protein>
    <submittedName>
        <fullName evidence="1">Uncharacterized protein</fullName>
    </submittedName>
</protein>
<name>A0AAD6WKX9_9AGAR</name>
<keyword evidence="2" id="KW-1185">Reference proteome</keyword>
<gene>
    <name evidence="1" type="ORF">C8F04DRAFT_1246127</name>
</gene>
<accession>A0AAD6WKX9</accession>
<evidence type="ECO:0000313" key="2">
    <source>
        <dbReference type="Proteomes" id="UP001218188"/>
    </source>
</evidence>
<dbReference type="EMBL" id="JARJCM010000645">
    <property type="protein sequence ID" value="KAJ7016025.1"/>
    <property type="molecule type" value="Genomic_DNA"/>
</dbReference>
<dbReference type="AlphaFoldDB" id="A0AAD6WKX9"/>
<organism evidence="1 2">
    <name type="scientific">Mycena alexandri</name>
    <dbReference type="NCBI Taxonomy" id="1745969"/>
    <lineage>
        <taxon>Eukaryota</taxon>
        <taxon>Fungi</taxon>
        <taxon>Dikarya</taxon>
        <taxon>Basidiomycota</taxon>
        <taxon>Agaricomycotina</taxon>
        <taxon>Agaricomycetes</taxon>
        <taxon>Agaricomycetidae</taxon>
        <taxon>Agaricales</taxon>
        <taxon>Marasmiineae</taxon>
        <taxon>Mycenaceae</taxon>
        <taxon>Mycena</taxon>
    </lineage>
</organism>
<reference evidence="1" key="1">
    <citation type="submission" date="2023-03" db="EMBL/GenBank/DDBJ databases">
        <title>Massive genome expansion in bonnet fungi (Mycena s.s.) driven by repeated elements and novel gene families across ecological guilds.</title>
        <authorList>
            <consortium name="Lawrence Berkeley National Laboratory"/>
            <person name="Harder C.B."/>
            <person name="Miyauchi S."/>
            <person name="Viragh M."/>
            <person name="Kuo A."/>
            <person name="Thoen E."/>
            <person name="Andreopoulos B."/>
            <person name="Lu D."/>
            <person name="Skrede I."/>
            <person name="Drula E."/>
            <person name="Henrissat B."/>
            <person name="Morin E."/>
            <person name="Kohler A."/>
            <person name="Barry K."/>
            <person name="LaButti K."/>
            <person name="Morin E."/>
            <person name="Salamov A."/>
            <person name="Lipzen A."/>
            <person name="Mereny Z."/>
            <person name="Hegedus B."/>
            <person name="Baldrian P."/>
            <person name="Stursova M."/>
            <person name="Weitz H."/>
            <person name="Taylor A."/>
            <person name="Grigoriev I.V."/>
            <person name="Nagy L.G."/>
            <person name="Martin F."/>
            <person name="Kauserud H."/>
        </authorList>
    </citation>
    <scope>NUCLEOTIDE SEQUENCE</scope>
    <source>
        <strain evidence="1">CBHHK200</strain>
    </source>
</reference>
<sequence>MGYGRYHGPGQKCWPWYLPWARRRREENLARGTTHGHSSNPSGSKDQKGFISGIWAPFGLPKGLLQSLDPGLSACEVGATSEHIKFVLSAYRAACKLALVRAFAYWAARKLAPMRAFGGRLGWYWAFRKPCPRAVGGALAARKLALMRAFGGRLGWYWAFRKPCPRAVGGALAARKSVLVRWVFALVLALLEWPDLGLSGDQGYQFYFPPMMQPIGCLLHTRYVSISRYVVPPTTLDIITSMVPPIVLWYLPLHRGTSHCAMARGTPTTA</sequence>
<comment type="caution">
    <text evidence="1">The sequence shown here is derived from an EMBL/GenBank/DDBJ whole genome shotgun (WGS) entry which is preliminary data.</text>
</comment>
<dbReference type="Proteomes" id="UP001218188">
    <property type="component" value="Unassembled WGS sequence"/>
</dbReference>
<proteinExistence type="predicted"/>
<evidence type="ECO:0000313" key="1">
    <source>
        <dbReference type="EMBL" id="KAJ7016025.1"/>
    </source>
</evidence>